<gene>
    <name evidence="6" type="ORF">KHA93_13060</name>
</gene>
<dbReference type="PROSITE" id="PS50943">
    <property type="entry name" value="HTH_CROC1"/>
    <property type="match status" value="1"/>
</dbReference>
<name>A0A942TLQ1_9BACI</name>
<feature type="domain" description="HTH cro/C1-type" evidence="5">
    <location>
        <begin position="3"/>
        <end position="50"/>
    </location>
</feature>
<dbReference type="Pfam" id="PF00356">
    <property type="entry name" value="LacI"/>
    <property type="match status" value="1"/>
</dbReference>
<sequence>MTTIRDIAKIAGVAPSTVSHVLNGTAPVSSKTKAKVQEVINEYQFQPNFIAKSLKQNRTFTIGVLTDNFMDFVPSMIGGIEEYLYQQNYSILISKIRYEHESEWDYTQLFNPKQIDGLIYASSWVREIQWKTPDIPHTYVYGYTQDLAEDYVIPNDFQGAYDATMHLLTLRHHKIGFINGPIDWNASIERLNGFIEAHRSEGLEIFPKWIKTGDWSSESGYSLAADILKGHERPTAIFAANDSMAAGVIRYCAAHGMRIPKDISLVGFDNTDFSTLLLPGLTTVELPTFKMGKLAAKRLLDHIQGEQGSNLKKKVDCKLIIRDSTMENKC</sequence>
<proteinExistence type="predicted"/>
<keyword evidence="2 6" id="KW-0238">DNA-binding</keyword>
<dbReference type="EMBL" id="JAGYPJ010000001">
    <property type="protein sequence ID" value="MBS4200561.1"/>
    <property type="molecule type" value="Genomic_DNA"/>
</dbReference>
<dbReference type="InterPro" id="IPR028082">
    <property type="entry name" value="Peripla_BP_I"/>
</dbReference>
<evidence type="ECO:0000313" key="6">
    <source>
        <dbReference type="EMBL" id="MBS4200561.1"/>
    </source>
</evidence>
<dbReference type="SUPFAM" id="SSF53822">
    <property type="entry name" value="Periplasmic binding protein-like I"/>
    <property type="match status" value="1"/>
</dbReference>
<feature type="domain" description="HTH lacI-type" evidence="4">
    <location>
        <begin position="2"/>
        <end position="56"/>
    </location>
</feature>
<comment type="caution">
    <text evidence="6">The sequence shown here is derived from an EMBL/GenBank/DDBJ whole genome shotgun (WGS) entry which is preliminary data.</text>
</comment>
<keyword evidence="1" id="KW-0805">Transcription regulation</keyword>
<dbReference type="SUPFAM" id="SSF47413">
    <property type="entry name" value="lambda repressor-like DNA-binding domains"/>
    <property type="match status" value="1"/>
</dbReference>
<keyword evidence="3" id="KW-0804">Transcription</keyword>
<dbReference type="RefSeq" id="WP_213111126.1">
    <property type="nucleotide sequence ID" value="NZ_JAGYPJ010000001.1"/>
</dbReference>
<evidence type="ECO:0000313" key="7">
    <source>
        <dbReference type="Proteomes" id="UP000682713"/>
    </source>
</evidence>
<keyword evidence="7" id="KW-1185">Reference proteome</keyword>
<dbReference type="Proteomes" id="UP000682713">
    <property type="component" value="Unassembled WGS sequence"/>
</dbReference>
<dbReference type="GO" id="GO:0003700">
    <property type="term" value="F:DNA-binding transcription factor activity"/>
    <property type="evidence" value="ECO:0007669"/>
    <property type="project" value="TreeGrafter"/>
</dbReference>
<evidence type="ECO:0000256" key="3">
    <source>
        <dbReference type="ARBA" id="ARBA00023163"/>
    </source>
</evidence>
<dbReference type="SMART" id="SM00354">
    <property type="entry name" value="HTH_LACI"/>
    <property type="match status" value="1"/>
</dbReference>
<evidence type="ECO:0000259" key="5">
    <source>
        <dbReference type="PROSITE" id="PS50943"/>
    </source>
</evidence>
<dbReference type="PROSITE" id="PS50932">
    <property type="entry name" value="HTH_LACI_2"/>
    <property type="match status" value="1"/>
</dbReference>
<dbReference type="InterPro" id="IPR001387">
    <property type="entry name" value="Cro/C1-type_HTH"/>
</dbReference>
<dbReference type="Gene3D" id="1.10.260.40">
    <property type="entry name" value="lambda repressor-like DNA-binding domains"/>
    <property type="match status" value="1"/>
</dbReference>
<organism evidence="6 7">
    <name type="scientific">Lederbergia citrisecunda</name>
    <dbReference type="NCBI Taxonomy" id="2833583"/>
    <lineage>
        <taxon>Bacteria</taxon>
        <taxon>Bacillati</taxon>
        <taxon>Bacillota</taxon>
        <taxon>Bacilli</taxon>
        <taxon>Bacillales</taxon>
        <taxon>Bacillaceae</taxon>
        <taxon>Lederbergia</taxon>
    </lineage>
</organism>
<protein>
    <submittedName>
        <fullName evidence="6">LacI family DNA-binding transcriptional regulator</fullName>
    </submittedName>
</protein>
<dbReference type="InterPro" id="IPR000843">
    <property type="entry name" value="HTH_LacI"/>
</dbReference>
<dbReference type="InterPro" id="IPR046335">
    <property type="entry name" value="LacI/GalR-like_sensor"/>
</dbReference>
<dbReference type="PRINTS" id="PR00036">
    <property type="entry name" value="HTHLACI"/>
</dbReference>
<dbReference type="AlphaFoldDB" id="A0A942TLQ1"/>
<accession>A0A942TLQ1</accession>
<dbReference type="PANTHER" id="PTHR30146">
    <property type="entry name" value="LACI-RELATED TRANSCRIPTIONAL REPRESSOR"/>
    <property type="match status" value="1"/>
</dbReference>
<dbReference type="Pfam" id="PF13377">
    <property type="entry name" value="Peripla_BP_3"/>
    <property type="match status" value="1"/>
</dbReference>
<dbReference type="InterPro" id="IPR010982">
    <property type="entry name" value="Lambda_DNA-bd_dom_sf"/>
</dbReference>
<dbReference type="CDD" id="cd06288">
    <property type="entry name" value="PBP1_sucrose_transcription_regulator"/>
    <property type="match status" value="1"/>
</dbReference>
<dbReference type="CDD" id="cd01392">
    <property type="entry name" value="HTH_LacI"/>
    <property type="match status" value="1"/>
</dbReference>
<dbReference type="Gene3D" id="3.40.50.2300">
    <property type="match status" value="2"/>
</dbReference>
<reference evidence="6 7" key="1">
    <citation type="submission" date="2021-05" db="EMBL/GenBank/DDBJ databases">
        <title>Novel Bacillus species.</title>
        <authorList>
            <person name="Liu G."/>
        </authorList>
    </citation>
    <scope>NUCLEOTIDE SEQUENCE [LARGE SCALE GENOMIC DNA]</scope>
    <source>
        <strain evidence="6 7">FJAT-49732</strain>
    </source>
</reference>
<evidence type="ECO:0000256" key="1">
    <source>
        <dbReference type="ARBA" id="ARBA00023015"/>
    </source>
</evidence>
<dbReference type="PANTHER" id="PTHR30146:SF109">
    <property type="entry name" value="HTH-TYPE TRANSCRIPTIONAL REGULATOR GALS"/>
    <property type="match status" value="1"/>
</dbReference>
<dbReference type="GO" id="GO:0000976">
    <property type="term" value="F:transcription cis-regulatory region binding"/>
    <property type="evidence" value="ECO:0007669"/>
    <property type="project" value="TreeGrafter"/>
</dbReference>
<evidence type="ECO:0000256" key="2">
    <source>
        <dbReference type="ARBA" id="ARBA00023125"/>
    </source>
</evidence>
<evidence type="ECO:0000259" key="4">
    <source>
        <dbReference type="PROSITE" id="PS50932"/>
    </source>
</evidence>